<evidence type="ECO:0000256" key="1">
    <source>
        <dbReference type="ARBA" id="ARBA00006484"/>
    </source>
</evidence>
<dbReference type="CDD" id="cd05233">
    <property type="entry name" value="SDR_c"/>
    <property type="match status" value="1"/>
</dbReference>
<name>A0A5N5X4M3_9EURO</name>
<dbReference type="SUPFAM" id="SSF51735">
    <property type="entry name" value="NAD(P)-binding Rossmann-fold domains"/>
    <property type="match status" value="1"/>
</dbReference>
<organism evidence="4 5">
    <name type="scientific">Aspergillus leporis</name>
    <dbReference type="NCBI Taxonomy" id="41062"/>
    <lineage>
        <taxon>Eukaryota</taxon>
        <taxon>Fungi</taxon>
        <taxon>Dikarya</taxon>
        <taxon>Ascomycota</taxon>
        <taxon>Pezizomycotina</taxon>
        <taxon>Eurotiomycetes</taxon>
        <taxon>Eurotiomycetidae</taxon>
        <taxon>Eurotiales</taxon>
        <taxon>Aspergillaceae</taxon>
        <taxon>Aspergillus</taxon>
        <taxon>Aspergillus subgen. Circumdati</taxon>
    </lineage>
</organism>
<reference evidence="4 5" key="1">
    <citation type="submission" date="2019-04" db="EMBL/GenBank/DDBJ databases">
        <title>Friends and foes A comparative genomics study of 23 Aspergillus species from section Flavi.</title>
        <authorList>
            <consortium name="DOE Joint Genome Institute"/>
            <person name="Kjaerbolling I."/>
            <person name="Vesth T."/>
            <person name="Frisvad J.C."/>
            <person name="Nybo J.L."/>
            <person name="Theobald S."/>
            <person name="Kildgaard S."/>
            <person name="Isbrandt T."/>
            <person name="Kuo A."/>
            <person name="Sato A."/>
            <person name="Lyhne E.K."/>
            <person name="Kogle M.E."/>
            <person name="Wiebenga A."/>
            <person name="Kun R.S."/>
            <person name="Lubbers R.J."/>
            <person name="Makela M.R."/>
            <person name="Barry K."/>
            <person name="Chovatia M."/>
            <person name="Clum A."/>
            <person name="Daum C."/>
            <person name="Haridas S."/>
            <person name="He G."/>
            <person name="LaButti K."/>
            <person name="Lipzen A."/>
            <person name="Mondo S."/>
            <person name="Riley R."/>
            <person name="Salamov A."/>
            <person name="Simmons B.A."/>
            <person name="Magnuson J.K."/>
            <person name="Henrissat B."/>
            <person name="Mortensen U.H."/>
            <person name="Larsen T.O."/>
            <person name="Devries R.P."/>
            <person name="Grigoriev I.V."/>
            <person name="Machida M."/>
            <person name="Baker S.E."/>
            <person name="Andersen M.R."/>
        </authorList>
    </citation>
    <scope>NUCLEOTIDE SEQUENCE [LARGE SCALE GENOMIC DNA]</scope>
    <source>
        <strain evidence="4 5">CBS 151.66</strain>
    </source>
</reference>
<evidence type="ECO:0000256" key="2">
    <source>
        <dbReference type="ARBA" id="ARBA00022857"/>
    </source>
</evidence>
<dbReference type="InterPro" id="IPR036291">
    <property type="entry name" value="NAD(P)-bd_dom_sf"/>
</dbReference>
<dbReference type="InterPro" id="IPR002347">
    <property type="entry name" value="SDR_fam"/>
</dbReference>
<evidence type="ECO:0008006" key="6">
    <source>
        <dbReference type="Google" id="ProtNLM"/>
    </source>
</evidence>
<dbReference type="AlphaFoldDB" id="A0A5N5X4M3"/>
<dbReference type="PANTHER" id="PTHR43477">
    <property type="entry name" value="DIHYDROANTICAPSIN 7-DEHYDROGENASE"/>
    <property type="match status" value="1"/>
</dbReference>
<dbReference type="GO" id="GO:0016491">
    <property type="term" value="F:oxidoreductase activity"/>
    <property type="evidence" value="ECO:0007669"/>
    <property type="project" value="UniProtKB-KW"/>
</dbReference>
<keyword evidence="3" id="KW-0560">Oxidoreductase</keyword>
<evidence type="ECO:0000256" key="3">
    <source>
        <dbReference type="ARBA" id="ARBA00023002"/>
    </source>
</evidence>
<gene>
    <name evidence="4" type="ORF">BDV29DRAFT_189967</name>
</gene>
<sequence length="256" mass="26882">MSDQNRFASKLAGTRILIIGGSSGIGFAVAEASIEYGAATVIISGSSPERVKTATSRLSNSYATKNCQIIGFACNLKQEDSLESDIAALFDTASSNGTEKISHVVFTGGDQPAPKPISDVDFNFIKETGLVRFFAPLLVAKYASKYIAPGPASSITFTSGISSQRPYPNWNALGAYIASIDGMARSLAVELKPVRLNVISLGPVATNLLRLQALAKTIPTGAIGSPDDVAEAYIYCMKDHNLTGTIINSNGGLLIV</sequence>
<evidence type="ECO:0000313" key="4">
    <source>
        <dbReference type="EMBL" id="KAB8075701.1"/>
    </source>
</evidence>
<dbReference type="PRINTS" id="PR00081">
    <property type="entry name" value="GDHRDH"/>
</dbReference>
<keyword evidence="2" id="KW-0521">NADP</keyword>
<dbReference type="InterPro" id="IPR051122">
    <property type="entry name" value="SDR_DHRS6-like"/>
</dbReference>
<dbReference type="InterPro" id="IPR057571">
    <property type="entry name" value="SDR_PhqE-like"/>
</dbReference>
<keyword evidence="5" id="KW-1185">Reference proteome</keyword>
<dbReference type="Gene3D" id="3.40.50.720">
    <property type="entry name" value="NAD(P)-binding Rossmann-like Domain"/>
    <property type="match status" value="1"/>
</dbReference>
<dbReference type="OrthoDB" id="294295at2759"/>
<dbReference type="PANTHER" id="PTHR43477:SF1">
    <property type="entry name" value="DIHYDROANTICAPSIN 7-DEHYDROGENASE"/>
    <property type="match status" value="1"/>
</dbReference>
<proteinExistence type="inferred from homology"/>
<dbReference type="EMBL" id="ML732190">
    <property type="protein sequence ID" value="KAB8075701.1"/>
    <property type="molecule type" value="Genomic_DNA"/>
</dbReference>
<protein>
    <recommendedName>
        <fullName evidence="6">NAD(P)-binding protein</fullName>
    </recommendedName>
</protein>
<evidence type="ECO:0000313" key="5">
    <source>
        <dbReference type="Proteomes" id="UP000326565"/>
    </source>
</evidence>
<dbReference type="Proteomes" id="UP000326565">
    <property type="component" value="Unassembled WGS sequence"/>
</dbReference>
<dbReference type="Pfam" id="PF23441">
    <property type="entry name" value="SDR"/>
    <property type="match status" value="1"/>
</dbReference>
<accession>A0A5N5X4M3</accession>
<comment type="similarity">
    <text evidence="1">Belongs to the short-chain dehydrogenases/reductases (SDR) family.</text>
</comment>